<keyword evidence="2" id="KW-1185">Reference proteome</keyword>
<proteinExistence type="predicted"/>
<name>A0ABD3H9N3_9MARC</name>
<sequence>MYKGLVVVTFLPKSLARINSESSVEELDALTRAEERLLTQELQDARKWKTRSRDKWLAEDAAPAMYFFAKLRSKWARESINALEDSEGEILTERAAILAEIHRFYQDMYAAEPETPKKARARDEVAGTLDRRLSSTDSSRMSVSPTKDEIEVVVFCMARHKAPGYDGLTIDVVWKCWEFVCEDCVQLVQIVWAKKRVLHVVVLLPVLDV</sequence>
<gene>
    <name evidence="1" type="ORF">R1sor_013601</name>
</gene>
<evidence type="ECO:0000313" key="1">
    <source>
        <dbReference type="EMBL" id="KAL3687292.1"/>
    </source>
</evidence>
<reference evidence="1 2" key="1">
    <citation type="submission" date="2024-09" db="EMBL/GenBank/DDBJ databases">
        <title>Chromosome-scale assembly of Riccia sorocarpa.</title>
        <authorList>
            <person name="Paukszto L."/>
        </authorList>
    </citation>
    <scope>NUCLEOTIDE SEQUENCE [LARGE SCALE GENOMIC DNA]</scope>
    <source>
        <strain evidence="1">LP-2024</strain>
        <tissue evidence="1">Aerial parts of the thallus</tissue>
    </source>
</reference>
<dbReference type="EMBL" id="JBJQOH010000004">
    <property type="protein sequence ID" value="KAL3687292.1"/>
    <property type="molecule type" value="Genomic_DNA"/>
</dbReference>
<organism evidence="1 2">
    <name type="scientific">Riccia sorocarpa</name>
    <dbReference type="NCBI Taxonomy" id="122646"/>
    <lineage>
        <taxon>Eukaryota</taxon>
        <taxon>Viridiplantae</taxon>
        <taxon>Streptophyta</taxon>
        <taxon>Embryophyta</taxon>
        <taxon>Marchantiophyta</taxon>
        <taxon>Marchantiopsida</taxon>
        <taxon>Marchantiidae</taxon>
        <taxon>Marchantiales</taxon>
        <taxon>Ricciaceae</taxon>
        <taxon>Riccia</taxon>
    </lineage>
</organism>
<dbReference type="Proteomes" id="UP001633002">
    <property type="component" value="Unassembled WGS sequence"/>
</dbReference>
<evidence type="ECO:0008006" key="3">
    <source>
        <dbReference type="Google" id="ProtNLM"/>
    </source>
</evidence>
<protein>
    <recommendedName>
        <fullName evidence="3">Reverse transcriptase</fullName>
    </recommendedName>
</protein>
<comment type="caution">
    <text evidence="1">The sequence shown here is derived from an EMBL/GenBank/DDBJ whole genome shotgun (WGS) entry which is preliminary data.</text>
</comment>
<evidence type="ECO:0000313" key="2">
    <source>
        <dbReference type="Proteomes" id="UP001633002"/>
    </source>
</evidence>
<accession>A0ABD3H9N3</accession>
<dbReference type="AlphaFoldDB" id="A0ABD3H9N3"/>